<dbReference type="InterPro" id="IPR045058">
    <property type="entry name" value="GIMA/IAN/Toc"/>
</dbReference>
<dbReference type="InterPro" id="IPR006703">
    <property type="entry name" value="G_AIG1"/>
</dbReference>
<evidence type="ECO:0000256" key="1">
    <source>
        <dbReference type="ARBA" id="ARBA00008535"/>
    </source>
</evidence>
<dbReference type="FunFam" id="3.40.50.300:FF:000366">
    <property type="entry name" value="GTPase, IMAP family member 2"/>
    <property type="match status" value="1"/>
</dbReference>
<feature type="domain" description="AIG1-type G" evidence="5">
    <location>
        <begin position="49"/>
        <end position="251"/>
    </location>
</feature>
<comment type="similarity">
    <text evidence="1">Belongs to the TRAFAC class TrmE-Era-EngA-EngB-Septin-like GTPase superfamily. AIG1/Toc34/Toc159-like paraseptin GTPase family. IAN subfamily.</text>
</comment>
<dbReference type="FunCoup" id="A0A5F8HJY3">
    <property type="interactions" value="12"/>
</dbReference>
<evidence type="ECO:0000256" key="3">
    <source>
        <dbReference type="ARBA" id="ARBA00023134"/>
    </source>
</evidence>
<evidence type="ECO:0000256" key="4">
    <source>
        <dbReference type="SAM" id="Phobius"/>
    </source>
</evidence>
<reference evidence="6" key="3">
    <citation type="submission" date="2025-09" db="UniProtKB">
        <authorList>
            <consortium name="Ensembl"/>
        </authorList>
    </citation>
    <scope>IDENTIFICATION</scope>
</reference>
<evidence type="ECO:0000256" key="2">
    <source>
        <dbReference type="ARBA" id="ARBA00022741"/>
    </source>
</evidence>
<dbReference type="GO" id="GO:0003924">
    <property type="term" value="F:GTPase activity"/>
    <property type="evidence" value="ECO:0000318"/>
    <property type="project" value="GO_Central"/>
</dbReference>
<dbReference type="Bgee" id="ENSMODG00000036664">
    <property type="expression patterns" value="Expressed in liver and 17 other cell types or tissues"/>
</dbReference>
<sequence>MLLYFCLCIHLPAFNSSFNKTVSFSKKGMEKLKQEKDGDVDVDGNNTDPKPLRIILIGKTGAGRSATGNSILGKSIFESKLGSQAVTKKCQMDTVIWNGKRILVIDTPAFCESGAWTEEIYKEIGECYLFSSPGPHAFVLVTQIGRYTTQDKEALRKVKTIFGIEAMRHLVMLFTRKEDLGESLDDYVTNTHNIDLQWGIRECGKRFCAFNNRATGEEQRAQVAELMTIIEKMVEENEGNYYSNGLYLYAEIFQRSDSREYEERYQNYLRKVKFEIQKQTLDLIEDESNCLGQAFVKAQKWISSHLRICFCLLFFALIFIAIIVAICTIQTA</sequence>
<dbReference type="PROSITE" id="PS51720">
    <property type="entry name" value="G_AIG1"/>
    <property type="match status" value="1"/>
</dbReference>
<keyword evidence="3" id="KW-0342">GTP-binding</keyword>
<keyword evidence="4" id="KW-0812">Transmembrane</keyword>
<dbReference type="PANTHER" id="PTHR10903:SF69">
    <property type="entry name" value="GTPASE IMAP FAMILY MEMBER 5"/>
    <property type="match status" value="1"/>
</dbReference>
<dbReference type="Proteomes" id="UP000002280">
    <property type="component" value="Chromosome 8"/>
</dbReference>
<protein>
    <submittedName>
        <fullName evidence="6">GTPase, IMAP family member 5</fullName>
    </submittedName>
</protein>
<keyword evidence="2" id="KW-0547">Nucleotide-binding</keyword>
<dbReference type="OMA" id="RTCQAET"/>
<organism evidence="6 7">
    <name type="scientific">Monodelphis domestica</name>
    <name type="common">Gray short-tailed opossum</name>
    <dbReference type="NCBI Taxonomy" id="13616"/>
    <lineage>
        <taxon>Eukaryota</taxon>
        <taxon>Metazoa</taxon>
        <taxon>Chordata</taxon>
        <taxon>Craniata</taxon>
        <taxon>Vertebrata</taxon>
        <taxon>Euteleostomi</taxon>
        <taxon>Mammalia</taxon>
        <taxon>Metatheria</taxon>
        <taxon>Didelphimorphia</taxon>
        <taxon>Didelphidae</taxon>
        <taxon>Monodelphis</taxon>
    </lineage>
</organism>
<keyword evidence="4" id="KW-0472">Membrane</keyword>
<evidence type="ECO:0000313" key="7">
    <source>
        <dbReference type="Proteomes" id="UP000002280"/>
    </source>
</evidence>
<reference evidence="6 7" key="1">
    <citation type="journal article" date="2007" name="Nature">
        <title>Genome of the marsupial Monodelphis domestica reveals innovation in non-coding sequences.</title>
        <authorList>
            <person name="Mikkelsen T.S."/>
            <person name="Wakefield M.J."/>
            <person name="Aken B."/>
            <person name="Amemiya C.T."/>
            <person name="Chang J.L."/>
            <person name="Duke S."/>
            <person name="Garber M."/>
            <person name="Gentles A.J."/>
            <person name="Goodstadt L."/>
            <person name="Heger A."/>
            <person name="Jurka J."/>
            <person name="Kamal M."/>
            <person name="Mauceli E."/>
            <person name="Searle S.M."/>
            <person name="Sharpe T."/>
            <person name="Baker M.L."/>
            <person name="Batzer M.A."/>
            <person name="Benos P.V."/>
            <person name="Belov K."/>
            <person name="Clamp M."/>
            <person name="Cook A."/>
            <person name="Cuff J."/>
            <person name="Das R."/>
            <person name="Davidow L."/>
            <person name="Deakin J.E."/>
            <person name="Fazzari M.J."/>
            <person name="Glass J.L."/>
            <person name="Grabherr M."/>
            <person name="Greally J.M."/>
            <person name="Gu W."/>
            <person name="Hore T.A."/>
            <person name="Huttley G.A."/>
            <person name="Kleber M."/>
            <person name="Jirtle R.L."/>
            <person name="Koina E."/>
            <person name="Lee J.T."/>
            <person name="Mahony S."/>
            <person name="Marra M.A."/>
            <person name="Miller R.D."/>
            <person name="Nicholls R.D."/>
            <person name="Oda M."/>
            <person name="Papenfuss A.T."/>
            <person name="Parra Z.E."/>
            <person name="Pollock D.D."/>
            <person name="Ray D.A."/>
            <person name="Schein J.E."/>
            <person name="Speed T.P."/>
            <person name="Thompson K."/>
            <person name="VandeBerg J.L."/>
            <person name="Wade C.M."/>
            <person name="Walker J.A."/>
            <person name="Waters P.D."/>
            <person name="Webber C."/>
            <person name="Weidman J.R."/>
            <person name="Xie X."/>
            <person name="Zody M.C."/>
            <person name="Baldwin J."/>
            <person name="Abdouelleil A."/>
            <person name="Abdulkadir J."/>
            <person name="Abebe A."/>
            <person name="Abera B."/>
            <person name="Abreu J."/>
            <person name="Acer S.C."/>
            <person name="Aftuck L."/>
            <person name="Alexander A."/>
            <person name="An P."/>
            <person name="Anderson E."/>
            <person name="Anderson S."/>
            <person name="Arachi H."/>
            <person name="Azer M."/>
            <person name="Bachantsang P."/>
            <person name="Barry A."/>
            <person name="Bayul T."/>
            <person name="Berlin A."/>
            <person name="Bessette D."/>
            <person name="Bloom T."/>
            <person name="Bloom T."/>
            <person name="Boguslavskiy L."/>
            <person name="Bonnet C."/>
            <person name="Boukhgalter B."/>
            <person name="Bourzgui I."/>
            <person name="Brown A."/>
            <person name="Cahill P."/>
            <person name="Channer S."/>
            <person name="Cheshatsang Y."/>
            <person name="Chuda L."/>
            <person name="Citroen M."/>
            <person name="Collymore A."/>
            <person name="Cooke P."/>
            <person name="Costello M."/>
            <person name="D'Aco K."/>
            <person name="Daza R."/>
            <person name="De Haan G."/>
            <person name="DeGray S."/>
            <person name="DeMaso C."/>
            <person name="Dhargay N."/>
            <person name="Dooley K."/>
            <person name="Dooley E."/>
            <person name="Doricent M."/>
            <person name="Dorje P."/>
            <person name="Dorjee K."/>
            <person name="Dupes A."/>
            <person name="Elong R."/>
            <person name="Falk J."/>
            <person name="Farina A."/>
            <person name="Faro S."/>
            <person name="Ferguson D."/>
            <person name="Fisher S."/>
            <person name="Foley C.D."/>
            <person name="Franke A."/>
            <person name="Friedrich D."/>
            <person name="Gadbois L."/>
            <person name="Gearin G."/>
            <person name="Gearin C.R."/>
            <person name="Giannoukos G."/>
            <person name="Goode T."/>
            <person name="Graham J."/>
            <person name="Grandbois E."/>
            <person name="Grewal S."/>
            <person name="Gyaltsen K."/>
            <person name="Hafez N."/>
            <person name="Hagos B."/>
            <person name="Hall J."/>
            <person name="Henson C."/>
            <person name="Hollinger A."/>
            <person name="Honan T."/>
            <person name="Huard M.D."/>
            <person name="Hughes L."/>
            <person name="Hurhula B."/>
            <person name="Husby M.E."/>
            <person name="Kamat A."/>
            <person name="Kanga B."/>
            <person name="Kashin S."/>
            <person name="Khazanovich D."/>
            <person name="Kisner P."/>
            <person name="Lance K."/>
            <person name="Lara M."/>
            <person name="Lee W."/>
            <person name="Lennon N."/>
            <person name="Letendre F."/>
            <person name="LeVine R."/>
            <person name="Lipovsky A."/>
            <person name="Liu X."/>
            <person name="Liu J."/>
            <person name="Liu S."/>
            <person name="Lokyitsang T."/>
            <person name="Lokyitsang Y."/>
            <person name="Lubonja R."/>
            <person name="Lui A."/>
            <person name="MacDonald P."/>
            <person name="Magnisalis V."/>
            <person name="Maru K."/>
            <person name="Matthews C."/>
            <person name="McCusker W."/>
            <person name="McDonough S."/>
            <person name="Mehta T."/>
            <person name="Meldrim J."/>
            <person name="Meneus L."/>
            <person name="Mihai O."/>
            <person name="Mihalev A."/>
            <person name="Mihova T."/>
            <person name="Mittelman R."/>
            <person name="Mlenga V."/>
            <person name="Montmayeur A."/>
            <person name="Mulrain L."/>
            <person name="Navidi A."/>
            <person name="Naylor J."/>
            <person name="Negash T."/>
            <person name="Nguyen T."/>
            <person name="Nguyen N."/>
            <person name="Nicol R."/>
            <person name="Norbu C."/>
            <person name="Norbu N."/>
            <person name="Novod N."/>
            <person name="O'Neill B."/>
            <person name="Osman S."/>
            <person name="Markiewicz E."/>
            <person name="Oyono O.L."/>
            <person name="Patti C."/>
            <person name="Phunkhang P."/>
            <person name="Pierre F."/>
            <person name="Priest M."/>
            <person name="Raghuraman S."/>
            <person name="Rege F."/>
            <person name="Reyes R."/>
            <person name="Rise C."/>
            <person name="Rogov P."/>
            <person name="Ross K."/>
            <person name="Ryan E."/>
            <person name="Settipalli S."/>
            <person name="Shea T."/>
            <person name="Sherpa N."/>
            <person name="Shi L."/>
            <person name="Shih D."/>
            <person name="Sparrow T."/>
            <person name="Spaulding J."/>
            <person name="Stalker J."/>
            <person name="Stange-Thomann N."/>
            <person name="Stavropoulos S."/>
            <person name="Stone C."/>
            <person name="Strader C."/>
            <person name="Tesfaye S."/>
            <person name="Thomson T."/>
            <person name="Thoulutsang Y."/>
            <person name="Thoulutsang D."/>
            <person name="Topham K."/>
            <person name="Topping I."/>
            <person name="Tsamla T."/>
            <person name="Vassiliev H."/>
            <person name="Vo A."/>
            <person name="Wangchuk T."/>
            <person name="Wangdi T."/>
            <person name="Weiand M."/>
            <person name="Wilkinson J."/>
            <person name="Wilson A."/>
            <person name="Yadav S."/>
            <person name="Young G."/>
            <person name="Yu Q."/>
            <person name="Zembek L."/>
            <person name="Zhong D."/>
            <person name="Zimmer A."/>
            <person name="Zwirko Z."/>
            <person name="Jaffe D.B."/>
            <person name="Alvarez P."/>
            <person name="Brockman W."/>
            <person name="Butler J."/>
            <person name="Chin C."/>
            <person name="Gnerre S."/>
            <person name="MacCallum I."/>
            <person name="Graves J.A."/>
            <person name="Ponting C.P."/>
            <person name="Breen M."/>
            <person name="Samollow P.B."/>
            <person name="Lander E.S."/>
            <person name="Lindblad-Toh K."/>
        </authorList>
    </citation>
    <scope>NUCLEOTIDE SEQUENCE [LARGE SCALE GENOMIC DNA]</scope>
</reference>
<dbReference type="STRING" id="13616.ENSMODP00000059811"/>
<proteinExistence type="inferred from homology"/>
<gene>
    <name evidence="6" type="primary">GIMAP5</name>
</gene>
<dbReference type="KEGG" id="mdo:100017795"/>
<evidence type="ECO:0000259" key="5">
    <source>
        <dbReference type="PROSITE" id="PS51720"/>
    </source>
</evidence>
<dbReference type="InParanoid" id="A0A5F8HJY3"/>
<dbReference type="GeneTree" id="ENSGT00940000154844"/>
<evidence type="ECO:0000313" key="6">
    <source>
        <dbReference type="Ensembl" id="ENSMODP00000059811.1"/>
    </source>
</evidence>
<dbReference type="Pfam" id="PF04548">
    <property type="entry name" value="AIG1"/>
    <property type="match status" value="1"/>
</dbReference>
<accession>A0A5F8HJY3</accession>
<reference evidence="6" key="2">
    <citation type="submission" date="2025-08" db="UniProtKB">
        <authorList>
            <consortium name="Ensembl"/>
        </authorList>
    </citation>
    <scope>IDENTIFICATION</scope>
</reference>
<keyword evidence="7" id="KW-1185">Reference proteome</keyword>
<dbReference type="GO" id="GO:0005525">
    <property type="term" value="F:GTP binding"/>
    <property type="evidence" value="ECO:0007669"/>
    <property type="project" value="UniProtKB-KW"/>
</dbReference>
<dbReference type="Ensembl" id="ENSMODT00000058034.1">
    <property type="protein sequence ID" value="ENSMODP00000059811.1"/>
    <property type="gene ID" value="ENSMODG00000036664.1"/>
</dbReference>
<dbReference type="SUPFAM" id="SSF52540">
    <property type="entry name" value="P-loop containing nucleoside triphosphate hydrolases"/>
    <property type="match status" value="1"/>
</dbReference>
<dbReference type="CDD" id="cd01852">
    <property type="entry name" value="AIG1"/>
    <property type="match status" value="1"/>
</dbReference>
<dbReference type="PANTHER" id="PTHR10903">
    <property type="entry name" value="GTPASE, IMAP FAMILY MEMBER-RELATED"/>
    <property type="match status" value="1"/>
</dbReference>
<keyword evidence="4" id="KW-1133">Transmembrane helix</keyword>
<name>A0A5F8HJY3_MONDO</name>
<dbReference type="Gene3D" id="3.40.50.300">
    <property type="entry name" value="P-loop containing nucleotide triphosphate hydrolases"/>
    <property type="match status" value="1"/>
</dbReference>
<dbReference type="AlphaFoldDB" id="A0A5F8HJY3"/>
<feature type="transmembrane region" description="Helical" evidence="4">
    <location>
        <begin position="305"/>
        <end position="329"/>
    </location>
</feature>
<dbReference type="InterPro" id="IPR027417">
    <property type="entry name" value="P-loop_NTPase"/>
</dbReference>